<protein>
    <submittedName>
        <fullName evidence="2">Uncharacterized protein</fullName>
    </submittedName>
</protein>
<dbReference type="KEGG" id="xya:ET471_07895"/>
<dbReference type="Proteomes" id="UP000292118">
    <property type="component" value="Chromosome"/>
</dbReference>
<dbReference type="RefSeq" id="WP_129187472.1">
    <property type="nucleotide sequence ID" value="NZ_CP035493.1"/>
</dbReference>
<evidence type="ECO:0000313" key="2">
    <source>
        <dbReference type="EMBL" id="QAY69962.1"/>
    </source>
</evidence>
<reference evidence="2 3" key="1">
    <citation type="submission" date="2019-01" db="EMBL/GenBank/DDBJ databases">
        <title>Genome sequencing of strain FW10M-9.</title>
        <authorList>
            <person name="Heo J."/>
            <person name="Kim S.-J."/>
            <person name="Kim J.-S."/>
            <person name="Hong S.-B."/>
            <person name="Kwon S.-W."/>
        </authorList>
    </citation>
    <scope>NUCLEOTIDE SEQUENCE [LARGE SCALE GENOMIC DNA]</scope>
    <source>
        <strain evidence="2 3">FW10M-9</strain>
    </source>
</reference>
<feature type="transmembrane region" description="Helical" evidence="1">
    <location>
        <begin position="111"/>
        <end position="132"/>
    </location>
</feature>
<evidence type="ECO:0000256" key="1">
    <source>
        <dbReference type="SAM" id="Phobius"/>
    </source>
</evidence>
<proteinExistence type="predicted"/>
<organism evidence="2 3">
    <name type="scientific">Xylanimonas protaetiae</name>
    <dbReference type="NCBI Taxonomy" id="2509457"/>
    <lineage>
        <taxon>Bacteria</taxon>
        <taxon>Bacillati</taxon>
        <taxon>Actinomycetota</taxon>
        <taxon>Actinomycetes</taxon>
        <taxon>Micrococcales</taxon>
        <taxon>Promicromonosporaceae</taxon>
        <taxon>Xylanimonas</taxon>
    </lineage>
</organism>
<evidence type="ECO:0000313" key="3">
    <source>
        <dbReference type="Proteomes" id="UP000292118"/>
    </source>
</evidence>
<keyword evidence="3" id="KW-1185">Reference proteome</keyword>
<feature type="transmembrane region" description="Helical" evidence="1">
    <location>
        <begin position="84"/>
        <end position="105"/>
    </location>
</feature>
<dbReference type="AlphaFoldDB" id="A0A4P6F310"/>
<feature type="transmembrane region" description="Helical" evidence="1">
    <location>
        <begin position="37"/>
        <end position="63"/>
    </location>
</feature>
<feature type="transmembrane region" description="Helical" evidence="1">
    <location>
        <begin position="223"/>
        <end position="243"/>
    </location>
</feature>
<dbReference type="EMBL" id="CP035493">
    <property type="protein sequence ID" value="QAY69962.1"/>
    <property type="molecule type" value="Genomic_DNA"/>
</dbReference>
<keyword evidence="1" id="KW-0812">Transmembrane</keyword>
<name>A0A4P6F310_9MICO</name>
<gene>
    <name evidence="2" type="ORF">ET471_07895</name>
</gene>
<sequence length="258" mass="27444">MKPWDPNPSQPLWLAAPQTADGTTPSAVAVALRPVGYLLYAAFFWVCFAFVVGLHVFVFLLLAIEGTEAVDSGLPPWDELVHTVSTSQGPALAVLLTVVLVVLYAPSAGTLALFHVPLLAWSTALLATTAFVRSLDPAYRAEKLTGTSWARPSDTLMFHVPGPDGRGLAMSCLPVRRTAFTCRVVKAYHAGWFVQGGTFVATLPLGVAHLAGVVFVYPGVPTGLRVVVALVGLACLALSVVLLTRALRRRYGAVAARR</sequence>
<dbReference type="OrthoDB" id="5150148at2"/>
<accession>A0A4P6F310</accession>
<keyword evidence="1" id="KW-0472">Membrane</keyword>
<feature type="transmembrane region" description="Helical" evidence="1">
    <location>
        <begin position="192"/>
        <end position="217"/>
    </location>
</feature>
<keyword evidence="1" id="KW-1133">Transmembrane helix</keyword>